<name>A0ABT9XWH8_9BACI</name>
<evidence type="ECO:0000313" key="4">
    <source>
        <dbReference type="Proteomes" id="UP001224122"/>
    </source>
</evidence>
<proteinExistence type="predicted"/>
<reference evidence="3 4" key="1">
    <citation type="submission" date="2023-07" db="EMBL/GenBank/DDBJ databases">
        <title>Genomic Encyclopedia of Type Strains, Phase IV (KMG-IV): sequencing the most valuable type-strain genomes for metagenomic binning, comparative biology and taxonomic classification.</title>
        <authorList>
            <person name="Goeker M."/>
        </authorList>
    </citation>
    <scope>NUCLEOTIDE SEQUENCE [LARGE SCALE GENOMIC DNA]</scope>
    <source>
        <strain evidence="3 4">DSM 27594</strain>
    </source>
</reference>
<dbReference type="RefSeq" id="WP_307408825.1">
    <property type="nucleotide sequence ID" value="NZ_JAUSTW010000004.1"/>
</dbReference>
<dbReference type="InterPro" id="IPR003777">
    <property type="entry name" value="XdhC_CoxI"/>
</dbReference>
<keyword evidence="4" id="KW-1185">Reference proteome</keyword>
<comment type="caution">
    <text evidence="3">The sequence shown here is derived from an EMBL/GenBank/DDBJ whole genome shotgun (WGS) entry which is preliminary data.</text>
</comment>
<dbReference type="PANTHER" id="PTHR30388">
    <property type="entry name" value="ALDEHYDE OXIDOREDUCTASE MOLYBDENUM COFACTOR ASSEMBLY PROTEIN"/>
    <property type="match status" value="1"/>
</dbReference>
<organism evidence="3 4">
    <name type="scientific">Neobacillus ginsengisoli</name>
    <dbReference type="NCBI Taxonomy" id="904295"/>
    <lineage>
        <taxon>Bacteria</taxon>
        <taxon>Bacillati</taxon>
        <taxon>Bacillota</taxon>
        <taxon>Bacilli</taxon>
        <taxon>Bacillales</taxon>
        <taxon>Bacillaceae</taxon>
        <taxon>Neobacillus</taxon>
    </lineage>
</organism>
<dbReference type="SUPFAM" id="SSF51984">
    <property type="entry name" value="MurCD N-terminal domain"/>
    <property type="match status" value="1"/>
</dbReference>
<evidence type="ECO:0000259" key="1">
    <source>
        <dbReference type="Pfam" id="PF02625"/>
    </source>
</evidence>
<dbReference type="Proteomes" id="UP001224122">
    <property type="component" value="Unassembled WGS sequence"/>
</dbReference>
<feature type="domain" description="XdhC Rossmann" evidence="2">
    <location>
        <begin position="181"/>
        <end position="316"/>
    </location>
</feature>
<dbReference type="PANTHER" id="PTHR30388:SF6">
    <property type="entry name" value="XANTHINE DEHYDROGENASE SUBUNIT A-RELATED"/>
    <property type="match status" value="1"/>
</dbReference>
<evidence type="ECO:0000313" key="3">
    <source>
        <dbReference type="EMBL" id="MDQ0199681.1"/>
    </source>
</evidence>
<dbReference type="Pfam" id="PF13478">
    <property type="entry name" value="XdhC_C"/>
    <property type="match status" value="1"/>
</dbReference>
<dbReference type="EMBL" id="JAUSTW010000004">
    <property type="protein sequence ID" value="MDQ0199681.1"/>
    <property type="molecule type" value="Genomic_DNA"/>
</dbReference>
<protein>
    <submittedName>
        <fullName evidence="3">Xanthine dehydrogenase accessory factor</fullName>
    </submittedName>
</protein>
<evidence type="ECO:0000259" key="2">
    <source>
        <dbReference type="Pfam" id="PF13478"/>
    </source>
</evidence>
<accession>A0ABT9XWH8</accession>
<dbReference type="InterPro" id="IPR027051">
    <property type="entry name" value="XdhC_Rossmann_dom"/>
</dbReference>
<sequence>MEDIYRILECLEQPGKKVLATIIAVAGSAYKKEGSMMLLFEDESRIGMLSAGCLESDLALQAQEVFQKWKVKTLQYDMREETDLAWGQGAGCNGTIDILLEPVTETLQDDLLKIKRLLESNLQVKALKKLGNTGEYLFIPSEGGPFGQWKGEVPTFLFETRCGMMPDLPIFQQLFQAKPRLFVFGAGPDAMPVVSLAANIGFSVTVCDWREEFCRKKNFPSADRLIIGFPNEFLKKISFSPNDFAVIMSHHFQRDQEILLSLLQKDLRYLGVLGPRARTKRLLKVESIPDWISSPIGASIGAKGPEEIAVSIVAQMIEVWRNFSREPVEKLRAIPD</sequence>
<dbReference type="Pfam" id="PF02625">
    <property type="entry name" value="XdhC_CoxI"/>
    <property type="match status" value="1"/>
</dbReference>
<feature type="domain" description="XdhC- CoxI" evidence="1">
    <location>
        <begin position="11"/>
        <end position="77"/>
    </location>
</feature>
<dbReference type="Gene3D" id="3.40.50.720">
    <property type="entry name" value="NAD(P)-binding Rossmann-like Domain"/>
    <property type="match status" value="1"/>
</dbReference>
<gene>
    <name evidence="3" type="ORF">J2S10_002863</name>
</gene>
<dbReference type="InterPro" id="IPR052698">
    <property type="entry name" value="MoCofactor_Util/Proc"/>
</dbReference>